<dbReference type="InterPro" id="IPR050092">
    <property type="entry name" value="RNase_H"/>
</dbReference>
<gene>
    <name evidence="9" type="ORF">AR9_g241</name>
</gene>
<keyword evidence="4" id="KW-0540">Nuclease</keyword>
<comment type="catalytic activity">
    <reaction evidence="1">
        <text>Endonucleolytic cleavage to 5'-phosphomonoester.</text>
        <dbReference type="EC" id="3.1.26.4"/>
    </reaction>
</comment>
<evidence type="ECO:0000256" key="3">
    <source>
        <dbReference type="ARBA" id="ARBA00012180"/>
    </source>
</evidence>
<sequence>MKKIYIFSDAASFHNGKPDALGTCATLFVNEEFQLIGKRLKAFDKSTNNYNELMGVILGLKEMKDFVEKNPNEIGVIEIISDSEYTILGARDRLNKWIKNGWRNSSGEIKNLDLWKLLNEYKIYFARKRIILQFNWLRGHKGKNITLKDDPYTYYQEMADSLAVEYKERALKIRNGE</sequence>
<evidence type="ECO:0000256" key="6">
    <source>
        <dbReference type="ARBA" id="ARBA00022759"/>
    </source>
</evidence>
<keyword evidence="5" id="KW-0479">Metal-binding</keyword>
<dbReference type="GO" id="GO:0046872">
    <property type="term" value="F:metal ion binding"/>
    <property type="evidence" value="ECO:0007669"/>
    <property type="project" value="UniProtKB-KW"/>
</dbReference>
<dbReference type="Pfam" id="PF00075">
    <property type="entry name" value="RNase_H"/>
    <property type="match status" value="1"/>
</dbReference>
<dbReference type="GeneID" id="29058959"/>
<dbReference type="RefSeq" id="YP_009283145.1">
    <property type="nucleotide sequence ID" value="NC_031039.1"/>
</dbReference>
<dbReference type="EMBL" id="KU878088">
    <property type="protein sequence ID" value="AMS01325.1"/>
    <property type="molecule type" value="Genomic_DNA"/>
</dbReference>
<dbReference type="GO" id="GO:0003676">
    <property type="term" value="F:nucleic acid binding"/>
    <property type="evidence" value="ECO:0007669"/>
    <property type="project" value="InterPro"/>
</dbReference>
<organism evidence="9 10">
    <name type="scientific">Bacillus phage AR9</name>
    <dbReference type="NCBI Taxonomy" id="1815509"/>
    <lineage>
        <taxon>Viruses</taxon>
        <taxon>Duplodnaviria</taxon>
        <taxon>Heunggongvirae</taxon>
        <taxon>Uroviricota</taxon>
        <taxon>Caudoviricetes</taxon>
        <taxon>Takahashivirus</taxon>
        <taxon>Bacillus phage PBS1</taxon>
    </lineage>
</organism>
<dbReference type="GO" id="GO:0004523">
    <property type="term" value="F:RNA-DNA hybrid ribonuclease activity"/>
    <property type="evidence" value="ECO:0007669"/>
    <property type="project" value="UniProtKB-EC"/>
</dbReference>
<dbReference type="OrthoDB" id="27283at10239"/>
<dbReference type="SUPFAM" id="SSF53098">
    <property type="entry name" value="Ribonuclease H-like"/>
    <property type="match status" value="1"/>
</dbReference>
<evidence type="ECO:0000313" key="10">
    <source>
        <dbReference type="Proteomes" id="UP000202618"/>
    </source>
</evidence>
<keyword evidence="7" id="KW-0378">Hydrolase</keyword>
<dbReference type="PROSITE" id="PS50879">
    <property type="entry name" value="RNASE_H_1"/>
    <property type="match status" value="1"/>
</dbReference>
<evidence type="ECO:0000256" key="7">
    <source>
        <dbReference type="ARBA" id="ARBA00022801"/>
    </source>
</evidence>
<name>A0A172JID5_BPPB1</name>
<dbReference type="PANTHER" id="PTHR10642:SF26">
    <property type="entry name" value="RIBONUCLEASE H1"/>
    <property type="match status" value="1"/>
</dbReference>
<reference evidence="9 10" key="1">
    <citation type="journal article" date="2016" name="Virology">
        <title>The genome of AR9, a giant transducing Bacillus phage encoding two multisubunit RNA polymerases.</title>
        <authorList>
            <person name="Lavysh D."/>
            <person name="Sokolova M."/>
            <person name="Minakhin L."/>
            <person name="Yakunina M."/>
            <person name="Artamonova T."/>
            <person name="Kozyavkin S."/>
            <person name="Makarova K.S."/>
            <person name="Koonin E.V."/>
            <person name="Severinov K."/>
        </authorList>
    </citation>
    <scope>NUCLEOTIDE SEQUENCE [LARGE SCALE GENOMIC DNA]</scope>
</reference>
<dbReference type="PANTHER" id="PTHR10642">
    <property type="entry name" value="RIBONUCLEASE H1"/>
    <property type="match status" value="1"/>
</dbReference>
<evidence type="ECO:0000256" key="4">
    <source>
        <dbReference type="ARBA" id="ARBA00022722"/>
    </source>
</evidence>
<evidence type="ECO:0000256" key="1">
    <source>
        <dbReference type="ARBA" id="ARBA00000077"/>
    </source>
</evidence>
<evidence type="ECO:0000259" key="8">
    <source>
        <dbReference type="PROSITE" id="PS50879"/>
    </source>
</evidence>
<dbReference type="InterPro" id="IPR002156">
    <property type="entry name" value="RNaseH_domain"/>
</dbReference>
<comment type="similarity">
    <text evidence="2">Belongs to the RNase H family.</text>
</comment>
<dbReference type="InterPro" id="IPR012337">
    <property type="entry name" value="RNaseH-like_sf"/>
</dbReference>
<dbReference type="EC" id="3.1.26.4" evidence="3"/>
<accession>A0A172JID5</accession>
<dbReference type="GO" id="GO:0043137">
    <property type="term" value="P:DNA replication, removal of RNA primer"/>
    <property type="evidence" value="ECO:0007669"/>
    <property type="project" value="TreeGrafter"/>
</dbReference>
<evidence type="ECO:0000313" key="9">
    <source>
        <dbReference type="EMBL" id="AMS01325.1"/>
    </source>
</evidence>
<protein>
    <recommendedName>
        <fullName evidence="3">ribonuclease H</fullName>
        <ecNumber evidence="3">3.1.26.4</ecNumber>
    </recommendedName>
</protein>
<proteinExistence type="inferred from homology"/>
<feature type="domain" description="RNase H type-1" evidence="8">
    <location>
        <begin position="1"/>
        <end position="168"/>
    </location>
</feature>
<evidence type="ECO:0000256" key="5">
    <source>
        <dbReference type="ARBA" id="ARBA00022723"/>
    </source>
</evidence>
<dbReference type="Gene3D" id="3.30.420.10">
    <property type="entry name" value="Ribonuclease H-like superfamily/Ribonuclease H"/>
    <property type="match status" value="1"/>
</dbReference>
<dbReference type="KEGG" id="vg:29058959"/>
<evidence type="ECO:0000256" key="2">
    <source>
        <dbReference type="ARBA" id="ARBA00005300"/>
    </source>
</evidence>
<dbReference type="Proteomes" id="UP000202618">
    <property type="component" value="Segment"/>
</dbReference>
<dbReference type="InterPro" id="IPR036397">
    <property type="entry name" value="RNaseH_sf"/>
</dbReference>
<keyword evidence="6" id="KW-0255">Endonuclease</keyword>